<dbReference type="GO" id="GO:0045842">
    <property type="term" value="P:positive regulation of mitotic metaphase/anaphase transition"/>
    <property type="evidence" value="ECO:0007669"/>
    <property type="project" value="TreeGrafter"/>
</dbReference>
<feature type="compositionally biased region" description="Acidic residues" evidence="3">
    <location>
        <begin position="562"/>
        <end position="576"/>
    </location>
</feature>
<feature type="compositionally biased region" description="Acidic residues" evidence="3">
    <location>
        <begin position="523"/>
        <end position="552"/>
    </location>
</feature>
<feature type="domain" description="Ancillary SecYEG translocon subunit/Cell division coordinator CpoB TPR" evidence="4">
    <location>
        <begin position="389"/>
        <end position="507"/>
    </location>
</feature>
<protein>
    <submittedName>
        <fullName evidence="5">Anaphase-promoting complex subunit 7</fullName>
    </submittedName>
</protein>
<proteinExistence type="predicted"/>
<organism evidence="5 6">
    <name type="scientific">Dissophora globulifera</name>
    <dbReference type="NCBI Taxonomy" id="979702"/>
    <lineage>
        <taxon>Eukaryota</taxon>
        <taxon>Fungi</taxon>
        <taxon>Fungi incertae sedis</taxon>
        <taxon>Mucoromycota</taxon>
        <taxon>Mortierellomycotina</taxon>
        <taxon>Mortierellomycetes</taxon>
        <taxon>Mortierellales</taxon>
        <taxon>Mortierellaceae</taxon>
        <taxon>Dissophora</taxon>
    </lineage>
</organism>
<name>A0A9P6UVL8_9FUNG</name>
<dbReference type="Proteomes" id="UP000738325">
    <property type="component" value="Unassembled WGS sequence"/>
</dbReference>
<dbReference type="SUPFAM" id="SSF48452">
    <property type="entry name" value="TPR-like"/>
    <property type="match status" value="1"/>
</dbReference>
<dbReference type="GO" id="GO:0005680">
    <property type="term" value="C:anaphase-promoting complex"/>
    <property type="evidence" value="ECO:0007669"/>
    <property type="project" value="UniProtKB-ARBA"/>
</dbReference>
<evidence type="ECO:0000256" key="2">
    <source>
        <dbReference type="PROSITE-ProRule" id="PRU00339"/>
    </source>
</evidence>
<evidence type="ECO:0000256" key="3">
    <source>
        <dbReference type="SAM" id="MobiDB-lite"/>
    </source>
</evidence>
<dbReference type="Gene3D" id="1.25.40.10">
    <property type="entry name" value="Tetratricopeptide repeat domain"/>
    <property type="match status" value="1"/>
</dbReference>
<feature type="region of interest" description="Disordered" evidence="3">
    <location>
        <begin position="1"/>
        <end position="57"/>
    </location>
</feature>
<keyword evidence="6" id="KW-1185">Reference proteome</keyword>
<dbReference type="InterPro" id="IPR018704">
    <property type="entry name" value="SecYEG/CpoB_TPR"/>
</dbReference>
<keyword evidence="1 2" id="KW-0802">TPR repeat</keyword>
<feature type="region of interest" description="Disordered" evidence="3">
    <location>
        <begin position="520"/>
        <end position="576"/>
    </location>
</feature>
<dbReference type="GO" id="GO:0051301">
    <property type="term" value="P:cell division"/>
    <property type="evidence" value="ECO:0007669"/>
    <property type="project" value="TreeGrafter"/>
</dbReference>
<evidence type="ECO:0000259" key="4">
    <source>
        <dbReference type="Pfam" id="PF09976"/>
    </source>
</evidence>
<feature type="repeat" description="TPR" evidence="2">
    <location>
        <begin position="473"/>
        <end position="506"/>
    </location>
</feature>
<dbReference type="InterPro" id="IPR011990">
    <property type="entry name" value="TPR-like_helical_dom_sf"/>
</dbReference>
<dbReference type="GO" id="GO:0016567">
    <property type="term" value="P:protein ubiquitination"/>
    <property type="evidence" value="ECO:0007669"/>
    <property type="project" value="TreeGrafter"/>
</dbReference>
<sequence>MEYYGKASDVGYAPFPPDIAPKVPSTDASQAAGSGERKSGKTTTPPPLSHTRSASTVGAAEIKVEKAPLTKQHQERVATKIASRTKGKQRGRMALRLQQDGGISAGVVDVEMSETTLAVGAARDSKEELIVECALAYCKAGLYSLAEEELARIPERDRTVQAHLTQALIACKCGAPVILQPLAIETYIRLLRLNVPLAIVLNMIPTGLEKQWMKTYLQGMDNYIRMRYQEALSDFESLDAQYPRNVDIKLRVRSLDSFIVDGMYHYGVCLKQMSKLEVSPKQPSKADDLNTLAKDLLSVNDKHPDAWCVAALFWELKGETEKALKMVSRALELDSDHCGAHQLRGQIYLESGDLTAVHSFKKALEIEQDIDTFDGLVNTMIVVGEREEALKVAKEVMKLMPESAHALVLYGLAIYHASEQGVEDAPKFLKEALIKKPNCVEAAMYLVMMLEGQSDYEQAIEILDQQIAYQPPHEINVRKGDIYAKMEKWEDAFLAYQHALGANPESVRAKEGLTQVEKILSGGDDDDEEDDAEESENELELDVVVADMDDPEYITGSSGAIDMDEDDILMEDEGEE</sequence>
<dbReference type="AlphaFoldDB" id="A0A9P6UVL8"/>
<dbReference type="InterPro" id="IPR019734">
    <property type="entry name" value="TPR_rpt"/>
</dbReference>
<dbReference type="PANTHER" id="PTHR12558">
    <property type="entry name" value="CELL DIVISION CYCLE 16,23,27"/>
    <property type="match status" value="1"/>
</dbReference>
<dbReference type="EMBL" id="JAAAIP010000236">
    <property type="protein sequence ID" value="KAG0321654.1"/>
    <property type="molecule type" value="Genomic_DNA"/>
</dbReference>
<dbReference type="PANTHER" id="PTHR12558:SF36">
    <property type="entry name" value="ANAPHASE-PROMOTING COMPLEX SUBUNIT 7"/>
    <property type="match status" value="1"/>
</dbReference>
<dbReference type="PROSITE" id="PS50005">
    <property type="entry name" value="TPR"/>
    <property type="match status" value="2"/>
</dbReference>
<gene>
    <name evidence="5" type="primary">APC7_1</name>
    <name evidence="5" type="ORF">BGZ99_003778</name>
</gene>
<evidence type="ECO:0000256" key="1">
    <source>
        <dbReference type="ARBA" id="ARBA00022803"/>
    </source>
</evidence>
<dbReference type="Pfam" id="PF09976">
    <property type="entry name" value="TPR_21"/>
    <property type="match status" value="1"/>
</dbReference>
<evidence type="ECO:0000313" key="6">
    <source>
        <dbReference type="Proteomes" id="UP000738325"/>
    </source>
</evidence>
<dbReference type="OrthoDB" id="308440at2759"/>
<dbReference type="SMART" id="SM00028">
    <property type="entry name" value="TPR"/>
    <property type="match status" value="4"/>
</dbReference>
<evidence type="ECO:0000313" key="5">
    <source>
        <dbReference type="EMBL" id="KAG0321654.1"/>
    </source>
</evidence>
<comment type="caution">
    <text evidence="5">The sequence shown here is derived from an EMBL/GenBank/DDBJ whole genome shotgun (WGS) entry which is preliminary data.</text>
</comment>
<feature type="repeat" description="TPR" evidence="2">
    <location>
        <begin position="304"/>
        <end position="337"/>
    </location>
</feature>
<reference evidence="5" key="1">
    <citation type="journal article" date="2020" name="Fungal Divers.">
        <title>Resolving the Mortierellaceae phylogeny through synthesis of multi-gene phylogenetics and phylogenomics.</title>
        <authorList>
            <person name="Vandepol N."/>
            <person name="Liber J."/>
            <person name="Desiro A."/>
            <person name="Na H."/>
            <person name="Kennedy M."/>
            <person name="Barry K."/>
            <person name="Grigoriev I.V."/>
            <person name="Miller A.N."/>
            <person name="O'Donnell K."/>
            <person name="Stajich J.E."/>
            <person name="Bonito G."/>
        </authorList>
    </citation>
    <scope>NUCLEOTIDE SEQUENCE</scope>
    <source>
        <strain evidence="5">REB-010B</strain>
    </source>
</reference>
<accession>A0A9P6UVL8</accession>